<dbReference type="GO" id="GO:0016491">
    <property type="term" value="F:oxidoreductase activity"/>
    <property type="evidence" value="ECO:0007669"/>
    <property type="project" value="UniProtKB-KW"/>
</dbReference>
<dbReference type="SUPFAM" id="SSF51735">
    <property type="entry name" value="NAD(P)-binding Rossmann-fold domains"/>
    <property type="match status" value="1"/>
</dbReference>
<dbReference type="PANTHER" id="PTHR43157">
    <property type="entry name" value="PHOSPHATIDYLINOSITOL-GLYCAN BIOSYNTHESIS CLASS F PROTEIN-RELATED"/>
    <property type="match status" value="1"/>
</dbReference>
<dbReference type="OrthoDB" id="1274115at2759"/>
<dbReference type="Gene3D" id="3.40.50.720">
    <property type="entry name" value="NAD(P)-binding Rossmann-like Domain"/>
    <property type="match status" value="1"/>
</dbReference>
<gene>
    <name evidence="2" type="primary">ENV9</name>
    <name evidence="2" type="ORF">SPIL2461_LOCUS7680</name>
</gene>
<dbReference type="InterPro" id="IPR002347">
    <property type="entry name" value="SDR_fam"/>
</dbReference>
<dbReference type="PANTHER" id="PTHR43157:SF31">
    <property type="entry name" value="PHOSPHATIDYLINOSITOL-GLYCAN BIOSYNTHESIS CLASS F PROTEIN"/>
    <property type="match status" value="1"/>
</dbReference>
<proteinExistence type="predicted"/>
<reference evidence="2" key="1">
    <citation type="submission" date="2021-02" db="EMBL/GenBank/DDBJ databases">
        <authorList>
            <person name="Dougan E. K."/>
            <person name="Rhodes N."/>
            <person name="Thang M."/>
            <person name="Chan C."/>
        </authorList>
    </citation>
    <scope>NUCLEOTIDE SEQUENCE</scope>
</reference>
<dbReference type="Pfam" id="PF00106">
    <property type="entry name" value="adh_short"/>
    <property type="match status" value="1"/>
</dbReference>
<evidence type="ECO:0000313" key="2">
    <source>
        <dbReference type="EMBL" id="CAE7330811.1"/>
    </source>
</evidence>
<dbReference type="Proteomes" id="UP000649617">
    <property type="component" value="Unassembled WGS sequence"/>
</dbReference>
<sequence>ATVVMLNRKSSRAEAAEEQVKKEVSNDGKVMTVECDLQDMDNVKAAAEKIKELFSESGVDVLCNNAGVMALADEATKDGYDVQMQTNHLSHFLLTKEIFPLLEK</sequence>
<keyword evidence="3" id="KW-1185">Reference proteome</keyword>
<dbReference type="InterPro" id="IPR036291">
    <property type="entry name" value="NAD(P)-bd_dom_sf"/>
</dbReference>
<name>A0A812PDB5_SYMPI</name>
<dbReference type="AlphaFoldDB" id="A0A812PDB5"/>
<keyword evidence="1" id="KW-0560">Oxidoreductase</keyword>
<evidence type="ECO:0000313" key="3">
    <source>
        <dbReference type="Proteomes" id="UP000649617"/>
    </source>
</evidence>
<accession>A0A812PDB5</accession>
<comment type="caution">
    <text evidence="2">The sequence shown here is derived from an EMBL/GenBank/DDBJ whole genome shotgun (WGS) entry which is preliminary data.</text>
</comment>
<protein>
    <submittedName>
        <fullName evidence="2">ENV9 protein</fullName>
    </submittedName>
</protein>
<dbReference type="EMBL" id="CAJNIZ010012180">
    <property type="protein sequence ID" value="CAE7330811.1"/>
    <property type="molecule type" value="Genomic_DNA"/>
</dbReference>
<feature type="non-terminal residue" evidence="2">
    <location>
        <position position="1"/>
    </location>
</feature>
<evidence type="ECO:0000256" key="1">
    <source>
        <dbReference type="ARBA" id="ARBA00023002"/>
    </source>
</evidence>
<organism evidence="2 3">
    <name type="scientific">Symbiodinium pilosum</name>
    <name type="common">Dinoflagellate</name>
    <dbReference type="NCBI Taxonomy" id="2952"/>
    <lineage>
        <taxon>Eukaryota</taxon>
        <taxon>Sar</taxon>
        <taxon>Alveolata</taxon>
        <taxon>Dinophyceae</taxon>
        <taxon>Suessiales</taxon>
        <taxon>Symbiodiniaceae</taxon>
        <taxon>Symbiodinium</taxon>
    </lineage>
</organism>
<feature type="non-terminal residue" evidence="2">
    <location>
        <position position="104"/>
    </location>
</feature>